<organism evidence="1 2">
    <name type="scientific">Methylomonas lenta</name>
    <dbReference type="NCBI Taxonomy" id="980561"/>
    <lineage>
        <taxon>Bacteria</taxon>
        <taxon>Pseudomonadati</taxon>
        <taxon>Pseudomonadota</taxon>
        <taxon>Gammaproteobacteria</taxon>
        <taxon>Methylococcales</taxon>
        <taxon>Methylococcaceae</taxon>
        <taxon>Methylomonas</taxon>
    </lineage>
</organism>
<dbReference type="RefSeq" id="WP_066980864.1">
    <property type="nucleotide sequence ID" value="NZ_LUUI01000094.1"/>
</dbReference>
<comment type="caution">
    <text evidence="1">The sequence shown here is derived from an EMBL/GenBank/DDBJ whole genome shotgun (WGS) entry which is preliminary data.</text>
</comment>
<evidence type="ECO:0000313" key="1">
    <source>
        <dbReference type="EMBL" id="OAI16624.1"/>
    </source>
</evidence>
<evidence type="ECO:0008006" key="3">
    <source>
        <dbReference type="Google" id="ProtNLM"/>
    </source>
</evidence>
<proteinExistence type="predicted"/>
<dbReference type="OrthoDB" id="7881187at2"/>
<sequence length="113" mass="12779">MPTNTAEVARREKAALAVIRSAFGTEEDEFGATMFVSHHLEEIEASYWQTHLETDKPEPVRVLDILSLRSHWGDDDDDGIDVFDFTLPGEVTDYVISVRFDDDGEVDEISMES</sequence>
<keyword evidence="2" id="KW-1185">Reference proteome</keyword>
<evidence type="ECO:0000313" key="2">
    <source>
        <dbReference type="Proteomes" id="UP000078476"/>
    </source>
</evidence>
<protein>
    <recommendedName>
        <fullName evidence="3">DUF2004 domain-containing protein</fullName>
    </recommendedName>
</protein>
<dbReference type="AlphaFoldDB" id="A0A177NG77"/>
<reference evidence="1 2" key="1">
    <citation type="submission" date="2016-03" db="EMBL/GenBank/DDBJ databases">
        <authorList>
            <person name="Ploux O."/>
        </authorList>
    </citation>
    <scope>NUCLEOTIDE SEQUENCE [LARGE SCALE GENOMIC DNA]</scope>
    <source>
        <strain evidence="1 2">R-45370</strain>
    </source>
</reference>
<dbReference type="EMBL" id="LUUI01000094">
    <property type="protein sequence ID" value="OAI16624.1"/>
    <property type="molecule type" value="Genomic_DNA"/>
</dbReference>
<accession>A0A177NG77</accession>
<name>A0A177NG77_9GAMM</name>
<dbReference type="Proteomes" id="UP000078476">
    <property type="component" value="Unassembled WGS sequence"/>
</dbReference>
<gene>
    <name evidence="1" type="ORF">A1359_07205</name>
</gene>